<feature type="coiled-coil region" evidence="1">
    <location>
        <begin position="88"/>
        <end position="115"/>
    </location>
</feature>
<feature type="region of interest" description="Disordered" evidence="2">
    <location>
        <begin position="156"/>
        <end position="265"/>
    </location>
</feature>
<reference evidence="3 4" key="1">
    <citation type="submission" date="2020-08" db="EMBL/GenBank/DDBJ databases">
        <authorList>
            <person name="Newling K."/>
            <person name="Davey J."/>
            <person name="Forrester S."/>
        </authorList>
    </citation>
    <scope>NUCLEOTIDE SEQUENCE [LARGE SCALE GENOMIC DNA]</scope>
    <source>
        <strain evidence="4">Crithidia deanei Carvalho (ATCC PRA-265)</strain>
    </source>
</reference>
<gene>
    <name evidence="3" type="ORF">ADEAN_000198500</name>
</gene>
<dbReference type="VEuPathDB" id="TriTrypDB:ADEAN_000198500"/>
<accession>A0A7G2C4W0</accession>
<feature type="compositionally biased region" description="Basic and acidic residues" evidence="2">
    <location>
        <begin position="205"/>
        <end position="215"/>
    </location>
</feature>
<keyword evidence="1" id="KW-0175">Coiled coil</keyword>
<evidence type="ECO:0000256" key="2">
    <source>
        <dbReference type="SAM" id="MobiDB-lite"/>
    </source>
</evidence>
<evidence type="ECO:0008006" key="5">
    <source>
        <dbReference type="Google" id="ProtNLM"/>
    </source>
</evidence>
<dbReference type="Proteomes" id="UP000515908">
    <property type="component" value="Chromosome 03"/>
</dbReference>
<dbReference type="EMBL" id="LR877147">
    <property type="protein sequence ID" value="CAD2214535.1"/>
    <property type="molecule type" value="Genomic_DNA"/>
</dbReference>
<name>A0A7G2C4W0_9TRYP</name>
<organism evidence="3 4">
    <name type="scientific">Angomonas deanei</name>
    <dbReference type="NCBI Taxonomy" id="59799"/>
    <lineage>
        <taxon>Eukaryota</taxon>
        <taxon>Discoba</taxon>
        <taxon>Euglenozoa</taxon>
        <taxon>Kinetoplastea</taxon>
        <taxon>Metakinetoplastina</taxon>
        <taxon>Trypanosomatida</taxon>
        <taxon>Trypanosomatidae</taxon>
        <taxon>Strigomonadinae</taxon>
        <taxon>Angomonas</taxon>
    </lineage>
</organism>
<proteinExistence type="predicted"/>
<evidence type="ECO:0000256" key="1">
    <source>
        <dbReference type="SAM" id="Coils"/>
    </source>
</evidence>
<keyword evidence="4" id="KW-1185">Reference proteome</keyword>
<dbReference type="AlphaFoldDB" id="A0A7G2C4W0"/>
<sequence length="281" mass="32036">MDPSKRICLKNLPEKCTKRELAEFIRNRTGAQPHSIDLGLDSEGNIRRYAHFSCEGAKNVLEVLAGGAALRDSMVYAHSANPHYSFRYAEARRKREREDEEAEKQQKEFEEESRKRFLARTNGGVLTVKDGKKPPKSFYVLKQKYANIASEIAQKSREAHVVYQRDGVRPEKKPRYQRPVEEETEETPAGERLNTYLRPPAVADAEPKPHDEAQKSGHAGRPTNDKYKNSHKSKKPHGKKVVKEKEVVAPPPPPPQPTKEERKLTGLQAKIEALKLKMQKK</sequence>
<evidence type="ECO:0000313" key="4">
    <source>
        <dbReference type="Proteomes" id="UP000515908"/>
    </source>
</evidence>
<feature type="compositionally biased region" description="Basic and acidic residues" evidence="2">
    <location>
        <begin position="166"/>
        <end position="181"/>
    </location>
</feature>
<feature type="compositionally biased region" description="Basic residues" evidence="2">
    <location>
        <begin position="229"/>
        <end position="240"/>
    </location>
</feature>
<protein>
    <recommendedName>
        <fullName evidence="5">RNA recognition motif. (A.k.a. RRM, RBD, or RNP domain)</fullName>
    </recommendedName>
</protein>
<evidence type="ECO:0000313" key="3">
    <source>
        <dbReference type="EMBL" id="CAD2214535.1"/>
    </source>
</evidence>